<keyword evidence="1" id="KW-0812">Transmembrane</keyword>
<keyword evidence="1" id="KW-1133">Transmembrane helix</keyword>
<dbReference type="PANTHER" id="PTHR37692">
    <property type="entry name" value="HYPOTHETICAL MEMBRANE SPANNING PROTEIN"/>
    <property type="match status" value="1"/>
</dbReference>
<dbReference type="EMBL" id="LR792683">
    <property type="protein sequence ID" value="CAB3391679.1"/>
    <property type="molecule type" value="Genomic_DNA"/>
</dbReference>
<feature type="transmembrane region" description="Helical" evidence="1">
    <location>
        <begin position="114"/>
        <end position="138"/>
    </location>
</feature>
<evidence type="ECO:0000313" key="2">
    <source>
        <dbReference type="EMBL" id="CAB3391679.1"/>
    </source>
</evidence>
<feature type="transmembrane region" description="Helical" evidence="1">
    <location>
        <begin position="40"/>
        <end position="62"/>
    </location>
</feature>
<accession>A0A6F9E498</accession>
<feature type="transmembrane region" description="Helical" evidence="1">
    <location>
        <begin position="82"/>
        <end position="102"/>
    </location>
</feature>
<name>A0A6F9E498_9BACL</name>
<proteinExistence type="predicted"/>
<dbReference type="Proteomes" id="UP000502196">
    <property type="component" value="Chromosome"/>
</dbReference>
<reference evidence="2 3" key="1">
    <citation type="submission" date="2020-04" db="EMBL/GenBank/DDBJ databases">
        <authorList>
            <person name="Hogendoorn C."/>
        </authorList>
    </citation>
    <scope>NUCLEOTIDE SEQUENCE [LARGE SCALE GENOMIC DNA]</scope>
    <source>
        <strain evidence="2">COOX1</strain>
    </source>
</reference>
<evidence type="ECO:0008006" key="4">
    <source>
        <dbReference type="Google" id="ProtNLM"/>
    </source>
</evidence>
<evidence type="ECO:0000256" key="1">
    <source>
        <dbReference type="SAM" id="Phobius"/>
    </source>
</evidence>
<sequence>MTAEIVAYLNEAFMLVSAGSAAVGWYLIRRGRREAHRRAMLTSVVLAAAFFLSYVLKTILIGDTSFGGPAQWREPYQIFLQAHSILATVAAVLGIVTLRYAFKSRFASHKRIGPWTVTIWLITAATGLMVFLLLYVIYEPGPTRNMFRTWLGF</sequence>
<dbReference type="InterPro" id="IPR007352">
    <property type="entry name" value="DUF420"/>
</dbReference>
<gene>
    <name evidence="2" type="ORF">COOX1_1031</name>
</gene>
<evidence type="ECO:0000313" key="3">
    <source>
        <dbReference type="Proteomes" id="UP000502196"/>
    </source>
</evidence>
<feature type="transmembrane region" description="Helical" evidence="1">
    <location>
        <begin position="6"/>
        <end position="28"/>
    </location>
</feature>
<organism evidence="2 3">
    <name type="scientific">Kyrpidia spormannii</name>
    <dbReference type="NCBI Taxonomy" id="2055160"/>
    <lineage>
        <taxon>Bacteria</taxon>
        <taxon>Bacillati</taxon>
        <taxon>Bacillota</taxon>
        <taxon>Bacilli</taxon>
        <taxon>Bacillales</taxon>
        <taxon>Alicyclobacillaceae</taxon>
        <taxon>Kyrpidia</taxon>
    </lineage>
</organism>
<dbReference type="AlphaFoldDB" id="A0A6F9E498"/>
<protein>
    <recommendedName>
        <fullName evidence="4">DUF420 domain-containing protein</fullName>
    </recommendedName>
</protein>
<keyword evidence="1" id="KW-0472">Membrane</keyword>
<dbReference type="Pfam" id="PF04238">
    <property type="entry name" value="DUF420"/>
    <property type="match status" value="1"/>
</dbReference>
<dbReference type="RefSeq" id="WP_170085147.1">
    <property type="nucleotide sequence ID" value="NZ_CP047971.1"/>
</dbReference>
<dbReference type="PANTHER" id="PTHR37692:SF1">
    <property type="entry name" value="DUF420 DOMAIN-CONTAINING PROTEIN"/>
    <property type="match status" value="1"/>
</dbReference>